<keyword evidence="1" id="KW-0812">Transmembrane</keyword>
<dbReference type="EMBL" id="WSZI01000011">
    <property type="protein sequence ID" value="MWN20699.1"/>
    <property type="molecule type" value="Genomic_DNA"/>
</dbReference>
<feature type="transmembrane region" description="Helical" evidence="1">
    <location>
        <begin position="12"/>
        <end position="34"/>
    </location>
</feature>
<keyword evidence="1" id="KW-0472">Membrane</keyword>
<gene>
    <name evidence="2" type="ORF">GQS40_02830</name>
</gene>
<proteinExistence type="predicted"/>
<sequence length="50" mass="5728">MYVCILKGFCTGFPALIAWIIIPIIAGFIAQFIFSNWLKLYTPADFEQEL</sequence>
<accession>A0A6L7ABT5</accession>
<keyword evidence="1" id="KW-1133">Transmembrane helix</keyword>
<evidence type="ECO:0000313" key="3">
    <source>
        <dbReference type="Proteomes" id="UP000478636"/>
    </source>
</evidence>
<reference evidence="2 3" key="1">
    <citation type="submission" date="2019-12" db="EMBL/GenBank/DDBJ databases">
        <title>Complete genome sequence of Leuconostoc lactis strain AVN1 provides insights into metabolic potential.</title>
        <authorList>
            <person name="Besrour N."/>
            <person name="Najjari A."/>
            <person name="Fhoula I."/>
            <person name="Jaballah S."/>
            <person name="Klibi N."/>
            <person name="Ouzari H.I."/>
        </authorList>
    </citation>
    <scope>NUCLEOTIDE SEQUENCE [LARGE SCALE GENOMIC DNA]</scope>
    <source>
        <strain evidence="2 3">AVN1</strain>
    </source>
</reference>
<evidence type="ECO:0000256" key="1">
    <source>
        <dbReference type="SAM" id="Phobius"/>
    </source>
</evidence>
<evidence type="ECO:0000313" key="2">
    <source>
        <dbReference type="EMBL" id="MWN20699.1"/>
    </source>
</evidence>
<dbReference type="AlphaFoldDB" id="A0A6L7ABT5"/>
<evidence type="ECO:0008006" key="4">
    <source>
        <dbReference type="Google" id="ProtNLM"/>
    </source>
</evidence>
<name>A0A6L7ABT5_LEULA</name>
<dbReference type="Proteomes" id="UP000478636">
    <property type="component" value="Unassembled WGS sequence"/>
</dbReference>
<organism evidence="2 3">
    <name type="scientific">Leuconostoc lactis</name>
    <dbReference type="NCBI Taxonomy" id="1246"/>
    <lineage>
        <taxon>Bacteria</taxon>
        <taxon>Bacillati</taxon>
        <taxon>Bacillota</taxon>
        <taxon>Bacilli</taxon>
        <taxon>Lactobacillales</taxon>
        <taxon>Lactobacillaceae</taxon>
        <taxon>Leuconostoc</taxon>
    </lineage>
</organism>
<comment type="caution">
    <text evidence="2">The sequence shown here is derived from an EMBL/GenBank/DDBJ whole genome shotgun (WGS) entry which is preliminary data.</text>
</comment>
<protein>
    <recommendedName>
        <fullName evidence="4">DUF975 family protein</fullName>
    </recommendedName>
</protein>